<keyword evidence="2" id="KW-1185">Reference proteome</keyword>
<reference evidence="1" key="1">
    <citation type="submission" date="2023-03" db="EMBL/GenBank/DDBJ databases">
        <title>Massive genome expansion in bonnet fungi (Mycena s.s.) driven by repeated elements and novel gene families across ecological guilds.</title>
        <authorList>
            <consortium name="Lawrence Berkeley National Laboratory"/>
            <person name="Harder C.B."/>
            <person name="Miyauchi S."/>
            <person name="Viragh M."/>
            <person name="Kuo A."/>
            <person name="Thoen E."/>
            <person name="Andreopoulos B."/>
            <person name="Lu D."/>
            <person name="Skrede I."/>
            <person name="Drula E."/>
            <person name="Henrissat B."/>
            <person name="Morin E."/>
            <person name="Kohler A."/>
            <person name="Barry K."/>
            <person name="LaButti K."/>
            <person name="Morin E."/>
            <person name="Salamov A."/>
            <person name="Lipzen A."/>
            <person name="Mereny Z."/>
            <person name="Hegedus B."/>
            <person name="Baldrian P."/>
            <person name="Stursova M."/>
            <person name="Weitz H."/>
            <person name="Taylor A."/>
            <person name="Grigoriev I.V."/>
            <person name="Nagy L.G."/>
            <person name="Martin F."/>
            <person name="Kauserud H."/>
        </authorList>
    </citation>
    <scope>NUCLEOTIDE SEQUENCE</scope>
    <source>
        <strain evidence="1">CBHHK188m</strain>
    </source>
</reference>
<evidence type="ECO:0000313" key="2">
    <source>
        <dbReference type="Proteomes" id="UP001215280"/>
    </source>
</evidence>
<dbReference type="Gene3D" id="1.25.40.10">
    <property type="entry name" value="Tetratricopeptide repeat domain"/>
    <property type="match status" value="2"/>
</dbReference>
<gene>
    <name evidence="1" type="ORF">DFH07DRAFT_773779</name>
</gene>
<evidence type="ECO:0000313" key="1">
    <source>
        <dbReference type="EMBL" id="KAJ7754387.1"/>
    </source>
</evidence>
<dbReference type="EMBL" id="JARJLG010000067">
    <property type="protein sequence ID" value="KAJ7754387.1"/>
    <property type="molecule type" value="Genomic_DNA"/>
</dbReference>
<accession>A0AAD7J0M8</accession>
<sequence>MGDIAIYVKALLCKVHEDNDDDAAEMGPLESELSKLIAQSGTLFIYAATAIRYIMDGDALYKSRLSVLTQETKPGGRQIPGIDGLYAHILQQACHGWEEDEINHMRDILSIIIFLRTPLSIQAVKSLAGLNVSQYLSRLTSVVHLLSKKWISSTVAPLHTSFPDFVTDHARCSPAYCPAFAALVAAECHELLALKCLELMNRSLQYNRPEELTLRGQNSPEYIPEVLKYSCIHWVSHVMEVPTPCTELITALLVFFCTHLLQWMDCMTVLHQLLMVPKSLESLSLTISDLALKGTDRCYELHDLVVDSYQSLQQNLKFIEASTEAASTNCSRSLGPYTGGPPQQVAFRDQYQQLGDLKDLEAALRRGGEAVHLTPEDHPERPGCLQGLAISFNHRYQRLGDLRDLEVAIQIFQEAMVLTPRDHPDKAQHLKALAESLRDRYQRLGELRDLEATMQTFQEAVELTPVDHLERPTHLQGLAGSLTDQYQRLGDLRDLEAAIQNFHEAIDLTPSYHSRLPGLLQGLAGSLTDRYQRLGDLRDLEAAIQKFQKAIDLTSTYHSELPRRLQGLAVSSRDQYRRLGDLGDLEAALSKGVEAVDLTPAGNPDRPHYLQSLAVSFRDRYQRLGDLMDLEAAIQNSQEAAELTPMDHPDRPGYLQNLALSFTDRYGRLGESKDLKDIQHYYATSFETPTLNNPELSWRAALDWASFSQEFQPVAVIAAYQAAFHLLPKILWMGNNILVWCDAIRRLDIGLVVSTAIKCCIKLGHLRFAVEILEQGLGIIFQQMLQLKPNFDHLSPHQAEELQKLSYELYSGTAVNPRKVAARREELLDDIHNQPGFEYFLLPKPYSVLCHAAQRGPVVILNSHADGCDAIIILNSIAEPVHLPLPSVTFNQLRSKQEMLMNLRGSEGDLDHLLSWLWKNVVEPVYQGLALHGIHQGRLWWLPSGSFTGLPLHACPPTNQFIHSYTATLGSLLKAQVKASNMLKVAVVGVTHTGPHRENYLPGVEKEVQTICSIIPNHTLHFLEGDMQLQMLSCFNSRTAPGFIWPVMQTRIGLFQPRVACYCQTVMGDTELANESFHLSGGLIAAGFRSAVGALWAINDEDAALIVKAFYF</sequence>
<comment type="caution">
    <text evidence="1">The sequence shown here is derived from an EMBL/GenBank/DDBJ whole genome shotgun (WGS) entry which is preliminary data.</text>
</comment>
<dbReference type="AlphaFoldDB" id="A0AAD7J0M8"/>
<proteinExistence type="predicted"/>
<evidence type="ECO:0008006" key="3">
    <source>
        <dbReference type="Google" id="ProtNLM"/>
    </source>
</evidence>
<organism evidence="1 2">
    <name type="scientific">Mycena maculata</name>
    <dbReference type="NCBI Taxonomy" id="230809"/>
    <lineage>
        <taxon>Eukaryota</taxon>
        <taxon>Fungi</taxon>
        <taxon>Dikarya</taxon>
        <taxon>Basidiomycota</taxon>
        <taxon>Agaricomycotina</taxon>
        <taxon>Agaricomycetes</taxon>
        <taxon>Agaricomycetidae</taxon>
        <taxon>Agaricales</taxon>
        <taxon>Marasmiineae</taxon>
        <taxon>Mycenaceae</taxon>
        <taxon>Mycena</taxon>
    </lineage>
</organism>
<dbReference type="Proteomes" id="UP001215280">
    <property type="component" value="Unassembled WGS sequence"/>
</dbReference>
<name>A0AAD7J0M8_9AGAR</name>
<protein>
    <recommendedName>
        <fullName evidence="3">CHAT domain-containing protein</fullName>
    </recommendedName>
</protein>
<dbReference type="InterPro" id="IPR011990">
    <property type="entry name" value="TPR-like_helical_dom_sf"/>
</dbReference>
<dbReference type="SUPFAM" id="SSF81901">
    <property type="entry name" value="HCP-like"/>
    <property type="match status" value="1"/>
</dbReference>